<feature type="transmembrane region" description="Helical" evidence="6">
    <location>
        <begin position="59"/>
        <end position="78"/>
    </location>
</feature>
<keyword evidence="3 6" id="KW-0812">Transmembrane</keyword>
<evidence type="ECO:0000313" key="7">
    <source>
        <dbReference type="EMBL" id="RAI76099.1"/>
    </source>
</evidence>
<evidence type="ECO:0000256" key="6">
    <source>
        <dbReference type="SAM" id="Phobius"/>
    </source>
</evidence>
<keyword evidence="2" id="KW-1003">Cell membrane</keyword>
<dbReference type="EMBL" id="QLII01000001">
    <property type="protein sequence ID" value="RAI76099.1"/>
    <property type="molecule type" value="Genomic_DNA"/>
</dbReference>
<evidence type="ECO:0000256" key="3">
    <source>
        <dbReference type="ARBA" id="ARBA00022692"/>
    </source>
</evidence>
<dbReference type="CDD" id="cd13128">
    <property type="entry name" value="MATE_Wzx_like"/>
    <property type="match status" value="1"/>
</dbReference>
<dbReference type="InterPro" id="IPR002797">
    <property type="entry name" value="Polysacc_synth"/>
</dbReference>
<dbReference type="InterPro" id="IPR050833">
    <property type="entry name" value="Poly_Biosynth_Transport"/>
</dbReference>
<keyword evidence="5 6" id="KW-0472">Membrane</keyword>
<evidence type="ECO:0000256" key="2">
    <source>
        <dbReference type="ARBA" id="ARBA00022475"/>
    </source>
</evidence>
<reference evidence="7 8" key="1">
    <citation type="submission" date="2018-06" db="EMBL/GenBank/DDBJ databases">
        <title>Spirosoma sp. HMF3257 Genome sequencing and assembly.</title>
        <authorList>
            <person name="Kang H."/>
            <person name="Cha I."/>
            <person name="Kim H."/>
            <person name="Kang J."/>
            <person name="Joh K."/>
        </authorList>
    </citation>
    <scope>NUCLEOTIDE SEQUENCE [LARGE SCALE GENOMIC DNA]</scope>
    <source>
        <strain evidence="7 8">HMF3257</strain>
    </source>
</reference>
<dbReference type="OrthoDB" id="9815702at2"/>
<dbReference type="AlphaFoldDB" id="A0A327NNW2"/>
<feature type="transmembrane region" description="Helical" evidence="6">
    <location>
        <begin position="349"/>
        <end position="373"/>
    </location>
</feature>
<evidence type="ECO:0000313" key="8">
    <source>
        <dbReference type="Proteomes" id="UP000249016"/>
    </source>
</evidence>
<feature type="transmembrane region" description="Helical" evidence="6">
    <location>
        <begin position="407"/>
        <end position="425"/>
    </location>
</feature>
<dbReference type="Pfam" id="PF01943">
    <property type="entry name" value="Polysacc_synt"/>
    <property type="match status" value="1"/>
</dbReference>
<protein>
    <submittedName>
        <fullName evidence="7">Uncharacterized protein</fullName>
    </submittedName>
</protein>
<feature type="transmembrane region" description="Helical" evidence="6">
    <location>
        <begin position="191"/>
        <end position="215"/>
    </location>
</feature>
<feature type="transmembrane region" description="Helical" evidence="6">
    <location>
        <begin position="168"/>
        <end position="185"/>
    </location>
</feature>
<dbReference type="PANTHER" id="PTHR30250">
    <property type="entry name" value="PST FAMILY PREDICTED COLANIC ACID TRANSPORTER"/>
    <property type="match status" value="1"/>
</dbReference>
<accession>A0A327NNW2</accession>
<feature type="transmembrane region" description="Helical" evidence="6">
    <location>
        <begin position="31"/>
        <end position="53"/>
    </location>
</feature>
<comment type="caution">
    <text evidence="7">The sequence shown here is derived from an EMBL/GenBank/DDBJ whole genome shotgun (WGS) entry which is preliminary data.</text>
</comment>
<dbReference type="RefSeq" id="WP_111345291.1">
    <property type="nucleotide sequence ID" value="NZ_QLII01000001.1"/>
</dbReference>
<evidence type="ECO:0000256" key="1">
    <source>
        <dbReference type="ARBA" id="ARBA00004651"/>
    </source>
</evidence>
<gene>
    <name evidence="7" type="ORF">HMF3257_21375</name>
</gene>
<organism evidence="7 8">
    <name type="scientific">Spirosoma telluris</name>
    <dbReference type="NCBI Taxonomy" id="2183553"/>
    <lineage>
        <taxon>Bacteria</taxon>
        <taxon>Pseudomonadati</taxon>
        <taxon>Bacteroidota</taxon>
        <taxon>Cytophagia</taxon>
        <taxon>Cytophagales</taxon>
        <taxon>Cytophagaceae</taxon>
        <taxon>Spirosoma</taxon>
    </lineage>
</organism>
<keyword evidence="8" id="KW-1185">Reference proteome</keyword>
<sequence>MKINPFVLQKNKFIIQAISFLKTDSKLITNMASLGLVQFTNFVIPILIYPYLFRKIGDSYFGAVTYALNIMIYLTMFTDYGFNLSAPRAVALARENLPKLSQIVSGILQTKFYFFILCCLITGVGIILIPRFSDDSYLYSFGIIYIAGGCVMPLWLFQGMEDMRHLTWINVLAKIGSMLLIVILIREPADYKYVVGLFGAANLLSGVVGIIYAFYKYKLIFKWQPIEVIVAEIRNGWYFFVSNFSAVIFSNSTIIILGFFATDDIVGKYGIAEKITFALWQLISLFSQATYPVLCRLASESHVAVTNFIRRYYILFTLFIGILCTFVNILASQLIYLATGSEQPDAVTLLRILSFLPLIVCLNAPAYQVLLIYQKQKYNALIFNISIFFSLLICTFLTAFYGANGAATAAVITQIVVTLSLHWTLERYFPAHTLWATHK</sequence>
<name>A0A327NNW2_9BACT</name>
<dbReference type="Proteomes" id="UP000249016">
    <property type="component" value="Unassembled WGS sequence"/>
</dbReference>
<comment type="subcellular location">
    <subcellularLocation>
        <location evidence="1">Cell membrane</location>
        <topology evidence="1">Multi-pass membrane protein</topology>
    </subcellularLocation>
</comment>
<feature type="transmembrane region" description="Helical" evidence="6">
    <location>
        <begin position="136"/>
        <end position="156"/>
    </location>
</feature>
<feature type="transmembrane region" description="Helical" evidence="6">
    <location>
        <begin position="236"/>
        <end position="259"/>
    </location>
</feature>
<keyword evidence="4 6" id="KW-1133">Transmembrane helix</keyword>
<evidence type="ECO:0000256" key="4">
    <source>
        <dbReference type="ARBA" id="ARBA00022989"/>
    </source>
</evidence>
<dbReference type="PANTHER" id="PTHR30250:SF11">
    <property type="entry name" value="O-ANTIGEN TRANSPORTER-RELATED"/>
    <property type="match status" value="1"/>
</dbReference>
<evidence type="ECO:0000256" key="5">
    <source>
        <dbReference type="ARBA" id="ARBA00023136"/>
    </source>
</evidence>
<feature type="transmembrane region" description="Helical" evidence="6">
    <location>
        <begin position="112"/>
        <end position="130"/>
    </location>
</feature>
<feature type="transmembrane region" description="Helical" evidence="6">
    <location>
        <begin position="311"/>
        <end position="337"/>
    </location>
</feature>
<dbReference type="GO" id="GO:0005886">
    <property type="term" value="C:plasma membrane"/>
    <property type="evidence" value="ECO:0007669"/>
    <property type="project" value="UniProtKB-SubCell"/>
</dbReference>
<proteinExistence type="predicted"/>
<feature type="transmembrane region" description="Helical" evidence="6">
    <location>
        <begin position="380"/>
        <end position="401"/>
    </location>
</feature>